<evidence type="ECO:0000256" key="8">
    <source>
        <dbReference type="SAM" id="Phobius"/>
    </source>
</evidence>
<feature type="transmembrane region" description="Helical" evidence="8">
    <location>
        <begin position="139"/>
        <end position="159"/>
    </location>
</feature>
<evidence type="ECO:0000256" key="2">
    <source>
        <dbReference type="ARBA" id="ARBA00010323"/>
    </source>
</evidence>
<dbReference type="Proteomes" id="UP000004431">
    <property type="component" value="Unassembled WGS sequence"/>
</dbReference>
<organism evidence="9 10">
    <name type="scientific">Fannyhessea vaginae PB189-T1-4</name>
    <dbReference type="NCBI Taxonomy" id="866774"/>
    <lineage>
        <taxon>Bacteria</taxon>
        <taxon>Bacillati</taxon>
        <taxon>Actinomycetota</taxon>
        <taxon>Coriobacteriia</taxon>
        <taxon>Coriobacteriales</taxon>
        <taxon>Atopobiaceae</taxon>
        <taxon>Fannyhessea</taxon>
    </lineage>
</organism>
<dbReference type="InterPro" id="IPR051085">
    <property type="entry name" value="MB_O-acyltransferase"/>
</dbReference>
<feature type="transmembrane region" description="Helical" evidence="8">
    <location>
        <begin position="497"/>
        <end position="514"/>
    </location>
</feature>
<sequence>MNFLSIAYILFMLALVCVYYAAGRLFKRGQWIVILVFSLIFYALIGSISTLGYVVATMIISYAAARVLECIDAATHAHVKTLTNRSEKKAYKQSRNLRKRVVLCVAIACMIATLCYLKYWNTLAYYLSFEKSPHSLGLLLPLGISFYTFSALSYVIDVYNQKYTPEHNIAKYACYLTYFPQLVQGPINRYDAMAPQLFAYHKASDTHFAPASLLFMYGLLKKYVIADCLVGIIATILDANPSTYAGSVVAFGILLYSAQQYGDFSGGIDMVQASSQMLGITMQPNFRQPYFSVSLADFWRRWHISLGLWMKDYIFYPFALTNCMKRLGKFVHRHTTTHLGRTVPAGIANVVVFLLVGIWHGPEIHFVWWGLYNGVVIALSDMLRPYCEMLASALHINLKSRSYYVFSIVRTFIVVNIGWYFDRIVDPNLSIAALTRTVFAFNANAFASQLARILYGNRIVFTLACIGCVLVFCTSVFSERGIDVASFICTKHVIWRYGMYLILGALVLLAIAVTKTQGGFMYANY</sequence>
<gene>
    <name evidence="9" type="ORF">HMPREF9248_0324</name>
</gene>
<feature type="transmembrane region" description="Helical" evidence="8">
    <location>
        <begin position="459"/>
        <end position="477"/>
    </location>
</feature>
<dbReference type="InterPro" id="IPR004299">
    <property type="entry name" value="MBOAT_fam"/>
</dbReference>
<dbReference type="PIRSF" id="PIRSF016636">
    <property type="entry name" value="AlgI_DltB"/>
    <property type="match status" value="1"/>
</dbReference>
<proteinExistence type="inferred from homology"/>
<keyword evidence="7" id="KW-0808">Transferase</keyword>
<evidence type="ECO:0000256" key="7">
    <source>
        <dbReference type="PIRNR" id="PIRNR016636"/>
    </source>
</evidence>
<feature type="transmembrane region" description="Helical" evidence="8">
    <location>
        <begin position="366"/>
        <end position="383"/>
    </location>
</feature>
<evidence type="ECO:0000256" key="4">
    <source>
        <dbReference type="ARBA" id="ARBA00022692"/>
    </source>
</evidence>
<name>A0ABP2J4E8_9ACTN</name>
<comment type="similarity">
    <text evidence="2 7">Belongs to the membrane-bound acyltransferase family.</text>
</comment>
<feature type="transmembrane region" description="Helical" evidence="8">
    <location>
        <begin position="6"/>
        <end position="22"/>
    </location>
</feature>
<evidence type="ECO:0000256" key="5">
    <source>
        <dbReference type="ARBA" id="ARBA00022989"/>
    </source>
</evidence>
<dbReference type="PANTHER" id="PTHR13285">
    <property type="entry name" value="ACYLTRANSFERASE"/>
    <property type="match status" value="1"/>
</dbReference>
<dbReference type="PANTHER" id="PTHR13285:SF18">
    <property type="entry name" value="PROTEIN-CYSTEINE N-PALMITOYLTRANSFERASE RASP"/>
    <property type="match status" value="1"/>
</dbReference>
<comment type="subcellular location">
    <subcellularLocation>
        <location evidence="1">Cell membrane</location>
        <topology evidence="1">Multi-pass membrane protein</topology>
    </subcellularLocation>
</comment>
<keyword evidence="4 8" id="KW-0812">Transmembrane</keyword>
<keyword evidence="10" id="KW-1185">Reference proteome</keyword>
<dbReference type="RefSeq" id="WP_006304096.1">
    <property type="nucleotide sequence ID" value="NZ_AEDQ01000018.1"/>
</dbReference>
<evidence type="ECO:0000313" key="9">
    <source>
        <dbReference type="EMBL" id="EFL44085.1"/>
    </source>
</evidence>
<feature type="transmembrane region" description="Helical" evidence="8">
    <location>
        <begin position="403"/>
        <end position="421"/>
    </location>
</feature>
<accession>A0ABP2J4E8</accession>
<feature type="transmembrane region" description="Helical" evidence="8">
    <location>
        <begin position="100"/>
        <end position="119"/>
    </location>
</feature>
<evidence type="ECO:0000256" key="1">
    <source>
        <dbReference type="ARBA" id="ARBA00004651"/>
    </source>
</evidence>
<keyword evidence="3 7" id="KW-1003">Cell membrane</keyword>
<feature type="transmembrane region" description="Helical" evidence="8">
    <location>
        <begin position="339"/>
        <end position="360"/>
    </location>
</feature>
<dbReference type="PIRSF" id="PIRSF500217">
    <property type="entry name" value="AlgI"/>
    <property type="match status" value="1"/>
</dbReference>
<keyword evidence="5 8" id="KW-1133">Transmembrane helix</keyword>
<keyword evidence="6 7" id="KW-0472">Membrane</keyword>
<dbReference type="InterPro" id="IPR024194">
    <property type="entry name" value="Ac/AlaTfrase_AlgI/DltB"/>
</dbReference>
<reference evidence="9 10" key="1">
    <citation type="submission" date="2010-08" db="EMBL/GenBank/DDBJ databases">
        <authorList>
            <person name="Durkin A.S."/>
            <person name="Madupu R."/>
            <person name="Torralba M."/>
            <person name="Gillis M."/>
            <person name="Methe B."/>
            <person name="Sutton G."/>
            <person name="Nelson K.E."/>
        </authorList>
    </citation>
    <scope>NUCLEOTIDE SEQUENCE [LARGE SCALE GENOMIC DNA]</scope>
    <source>
        <strain evidence="9 10">PB189-T1-4</strain>
    </source>
</reference>
<dbReference type="InterPro" id="IPR028362">
    <property type="entry name" value="AlgI"/>
</dbReference>
<evidence type="ECO:0000313" key="10">
    <source>
        <dbReference type="Proteomes" id="UP000004431"/>
    </source>
</evidence>
<feature type="transmembrane region" description="Helical" evidence="8">
    <location>
        <begin position="427"/>
        <end position="447"/>
    </location>
</feature>
<feature type="transmembrane region" description="Helical" evidence="8">
    <location>
        <begin position="31"/>
        <end position="53"/>
    </location>
</feature>
<keyword evidence="7" id="KW-0012">Acyltransferase</keyword>
<comment type="caution">
    <text evidence="9">The sequence shown here is derived from an EMBL/GenBank/DDBJ whole genome shotgun (WGS) entry which is preliminary data.</text>
</comment>
<protein>
    <submittedName>
        <fullName evidence="9">MBOAT family protein</fullName>
    </submittedName>
</protein>
<dbReference type="EMBL" id="AEDQ01000018">
    <property type="protein sequence ID" value="EFL44085.1"/>
    <property type="molecule type" value="Genomic_DNA"/>
</dbReference>
<evidence type="ECO:0000256" key="3">
    <source>
        <dbReference type="ARBA" id="ARBA00022475"/>
    </source>
</evidence>
<evidence type="ECO:0000256" key="6">
    <source>
        <dbReference type="ARBA" id="ARBA00023136"/>
    </source>
</evidence>
<dbReference type="Pfam" id="PF03062">
    <property type="entry name" value="MBOAT"/>
    <property type="match status" value="1"/>
</dbReference>